<dbReference type="AlphaFoldDB" id="A0AAE1BRQ3"/>
<accession>A0AAE1BRQ3</accession>
<organism evidence="2 3">
    <name type="scientific">Petrolisthes cinctipes</name>
    <name type="common">Flat porcelain crab</name>
    <dbReference type="NCBI Taxonomy" id="88211"/>
    <lineage>
        <taxon>Eukaryota</taxon>
        <taxon>Metazoa</taxon>
        <taxon>Ecdysozoa</taxon>
        <taxon>Arthropoda</taxon>
        <taxon>Crustacea</taxon>
        <taxon>Multicrustacea</taxon>
        <taxon>Malacostraca</taxon>
        <taxon>Eumalacostraca</taxon>
        <taxon>Eucarida</taxon>
        <taxon>Decapoda</taxon>
        <taxon>Pleocyemata</taxon>
        <taxon>Anomura</taxon>
        <taxon>Galatheoidea</taxon>
        <taxon>Porcellanidae</taxon>
        <taxon>Petrolisthes</taxon>
    </lineage>
</organism>
<dbReference type="EMBL" id="JAWQEG010006081">
    <property type="protein sequence ID" value="KAK3855817.1"/>
    <property type="molecule type" value="Genomic_DNA"/>
</dbReference>
<evidence type="ECO:0000256" key="1">
    <source>
        <dbReference type="SAM" id="MobiDB-lite"/>
    </source>
</evidence>
<keyword evidence="3" id="KW-1185">Reference proteome</keyword>
<protein>
    <submittedName>
        <fullName evidence="2">Uncharacterized protein</fullName>
    </submittedName>
</protein>
<feature type="compositionally biased region" description="Low complexity" evidence="1">
    <location>
        <begin position="24"/>
        <end position="39"/>
    </location>
</feature>
<comment type="caution">
    <text evidence="2">The sequence shown here is derived from an EMBL/GenBank/DDBJ whole genome shotgun (WGS) entry which is preliminary data.</text>
</comment>
<reference evidence="2" key="1">
    <citation type="submission" date="2023-10" db="EMBL/GenBank/DDBJ databases">
        <title>Genome assemblies of two species of porcelain crab, Petrolisthes cinctipes and Petrolisthes manimaculis (Anomura: Porcellanidae).</title>
        <authorList>
            <person name="Angst P."/>
        </authorList>
    </citation>
    <scope>NUCLEOTIDE SEQUENCE</scope>
    <source>
        <strain evidence="2">PB745_01</strain>
        <tissue evidence="2">Gill</tissue>
    </source>
</reference>
<dbReference type="Proteomes" id="UP001286313">
    <property type="component" value="Unassembled WGS sequence"/>
</dbReference>
<proteinExistence type="predicted"/>
<evidence type="ECO:0000313" key="2">
    <source>
        <dbReference type="EMBL" id="KAK3855817.1"/>
    </source>
</evidence>
<gene>
    <name evidence="2" type="ORF">Pcinc_037813</name>
</gene>
<feature type="region of interest" description="Disordered" evidence="1">
    <location>
        <begin position="1"/>
        <end position="69"/>
    </location>
</feature>
<name>A0AAE1BRQ3_PETCI</name>
<sequence length="186" mass="20410">MTARNFPPSFWNSHYQPPPPPPSTSSSSSSSSSSSRPPSLAHHHLAPSPGELYDPHHYPHHHHPHYPPGHHTDPWAAYSLSSQAYGARGVTHEVYPTLPSPSRSYPQYTPLPLQPHLPRLAPVPHQVGMSKSDGWGGRYPDHFTTAADLSHGLDPSSAYPTAAHYHSVTGLESGVPQEGTKDLYWF</sequence>
<evidence type="ECO:0000313" key="3">
    <source>
        <dbReference type="Proteomes" id="UP001286313"/>
    </source>
</evidence>